<dbReference type="InterPro" id="IPR012337">
    <property type="entry name" value="RNaseH-like_sf"/>
</dbReference>
<dbReference type="AlphaFoldDB" id="A0AAV2GCA1"/>
<dbReference type="Pfam" id="PF13456">
    <property type="entry name" value="RVT_3"/>
    <property type="match status" value="1"/>
</dbReference>
<dbReference type="Gene3D" id="3.30.420.10">
    <property type="entry name" value="Ribonuclease H-like superfamily/Ribonuclease H"/>
    <property type="match status" value="1"/>
</dbReference>
<accession>A0AAV2GCA1</accession>
<protein>
    <recommendedName>
        <fullName evidence="1">RNase H type-1 domain-containing protein</fullName>
    </recommendedName>
</protein>
<sequence length="128" mass="14484">MAKKVKGVCRTIEVEARALVMGLREANRRELSPLIVEMDCQVLVNQLKKGEEDCTELGLWCEELKVLARVNESLSGREVKWEFRSRKSNVVVHWLAHIGLGWDQQVVWVENPPLTLGCMIEADLGLGT</sequence>
<dbReference type="InterPro" id="IPR002156">
    <property type="entry name" value="RNaseH_domain"/>
</dbReference>
<keyword evidence="3" id="KW-1185">Reference proteome</keyword>
<dbReference type="SUPFAM" id="SSF53098">
    <property type="entry name" value="Ribonuclease H-like"/>
    <property type="match status" value="1"/>
</dbReference>
<dbReference type="CDD" id="cd06222">
    <property type="entry name" value="RNase_H_like"/>
    <property type="match status" value="1"/>
</dbReference>
<dbReference type="Proteomes" id="UP001497516">
    <property type="component" value="Chromosome 8"/>
</dbReference>
<dbReference type="InterPro" id="IPR044730">
    <property type="entry name" value="RNase_H-like_dom_plant"/>
</dbReference>
<dbReference type="PANTHER" id="PTHR47074:SF73">
    <property type="entry name" value="OS04G0448401 PROTEIN"/>
    <property type="match status" value="1"/>
</dbReference>
<dbReference type="GO" id="GO:0003676">
    <property type="term" value="F:nucleic acid binding"/>
    <property type="evidence" value="ECO:0007669"/>
    <property type="project" value="InterPro"/>
</dbReference>
<dbReference type="InterPro" id="IPR036397">
    <property type="entry name" value="RNaseH_sf"/>
</dbReference>
<dbReference type="PANTHER" id="PTHR47074">
    <property type="entry name" value="BNAC02G40300D PROTEIN"/>
    <property type="match status" value="1"/>
</dbReference>
<reference evidence="2 3" key="1">
    <citation type="submission" date="2024-04" db="EMBL/GenBank/DDBJ databases">
        <authorList>
            <person name="Fracassetti M."/>
        </authorList>
    </citation>
    <scope>NUCLEOTIDE SEQUENCE [LARGE SCALE GENOMIC DNA]</scope>
</reference>
<dbReference type="EMBL" id="OZ034821">
    <property type="protein sequence ID" value="CAL1407957.1"/>
    <property type="molecule type" value="Genomic_DNA"/>
</dbReference>
<evidence type="ECO:0000313" key="3">
    <source>
        <dbReference type="Proteomes" id="UP001497516"/>
    </source>
</evidence>
<dbReference type="InterPro" id="IPR052929">
    <property type="entry name" value="RNase_H-like_EbsB-rel"/>
</dbReference>
<gene>
    <name evidence="2" type="ORF">LTRI10_LOCUS47589</name>
</gene>
<evidence type="ECO:0000313" key="2">
    <source>
        <dbReference type="EMBL" id="CAL1407957.1"/>
    </source>
</evidence>
<proteinExistence type="predicted"/>
<dbReference type="GO" id="GO:0004523">
    <property type="term" value="F:RNA-DNA hybrid ribonuclease activity"/>
    <property type="evidence" value="ECO:0007669"/>
    <property type="project" value="InterPro"/>
</dbReference>
<organism evidence="2 3">
    <name type="scientific">Linum trigynum</name>
    <dbReference type="NCBI Taxonomy" id="586398"/>
    <lineage>
        <taxon>Eukaryota</taxon>
        <taxon>Viridiplantae</taxon>
        <taxon>Streptophyta</taxon>
        <taxon>Embryophyta</taxon>
        <taxon>Tracheophyta</taxon>
        <taxon>Spermatophyta</taxon>
        <taxon>Magnoliopsida</taxon>
        <taxon>eudicotyledons</taxon>
        <taxon>Gunneridae</taxon>
        <taxon>Pentapetalae</taxon>
        <taxon>rosids</taxon>
        <taxon>fabids</taxon>
        <taxon>Malpighiales</taxon>
        <taxon>Linaceae</taxon>
        <taxon>Linum</taxon>
    </lineage>
</organism>
<evidence type="ECO:0000259" key="1">
    <source>
        <dbReference type="Pfam" id="PF13456"/>
    </source>
</evidence>
<feature type="domain" description="RNase H type-1" evidence="1">
    <location>
        <begin position="3"/>
        <end position="97"/>
    </location>
</feature>
<name>A0AAV2GCA1_9ROSI</name>